<dbReference type="InterPro" id="IPR005135">
    <property type="entry name" value="Endo/exonuclease/phosphatase"/>
</dbReference>
<dbReference type="Proteomes" id="UP000694700">
    <property type="component" value="Unplaced"/>
</dbReference>
<feature type="chain" id="PRO_5034674564" description="Reverse transcriptase domain-containing protein" evidence="1">
    <location>
        <begin position="17"/>
        <end position="1092"/>
    </location>
</feature>
<feature type="domain" description="Reverse transcriptase" evidence="2">
    <location>
        <begin position="619"/>
        <end position="890"/>
    </location>
</feature>
<feature type="signal peptide" evidence="1">
    <location>
        <begin position="1"/>
        <end position="16"/>
    </location>
</feature>
<dbReference type="Ensembl" id="ENSCCRT00015052769.1">
    <property type="protein sequence ID" value="ENSCCRP00015051054.1"/>
    <property type="gene ID" value="ENSCCRG00015021078.1"/>
</dbReference>
<evidence type="ECO:0000313" key="4">
    <source>
        <dbReference type="Proteomes" id="UP000694700"/>
    </source>
</evidence>
<dbReference type="InterPro" id="IPR036691">
    <property type="entry name" value="Endo/exonu/phosph_ase_sf"/>
</dbReference>
<dbReference type="InterPro" id="IPR043502">
    <property type="entry name" value="DNA/RNA_pol_sf"/>
</dbReference>
<sequence length="1092" mass="123228">MALPFFVMCLLPLSRLYESPHRSNYSRAGLLNTVTIRWGTCASVCAPDIKSMHLPLFLSSDTADLARLISVMALKDNFTISKSCLRRFVLKISSKNESSTQSFKSLKLRCLIVLLLLISGNVQPNPGPDSAICLNTPADFKSRAGLGFINLNVRSLIAKIDMIRIWAHSTEADVIVLSETWLSKSVLNEDISIDGYNGYRTDRPRRGGGVAVYIKNKFCVNMLLSKSVSKQFEFLALDLEVSRTLHITVVGCYRTPSAVRDALPSLMQLLSGLNQNEIVVIGDLNWNWLHPVSDEFKAYCDSLNLFQLVDSPTRPNLKCPDKSSLIDLILTNVPYKYSAASVFANDISDHCVVATVRNTKIPKTKPRIIIKRDTKHFSVQGFLYDLFYFDWDKMYLIADVENAWKFFYDGFYELLTSMLPSENRVKGQNNAWFTVDLANSLHERDKAWAKARKTSLDSDWLLFRRLRNLCTVAIRKAKADHFLIETSNNLNNPFKFWKTIKSLAGNKTGIELPPCILKDSHKLSDKAEMLGCFNEHFIASGLLFDSLNTSHQNHPKGNSHDHPGVSNSFSFKPLSVSEVHKALTLLDIRKSAGPDNLEPYFLQLASDFIAPPLTYLFNLSLDTNEIPLIWKSAFVFPLLKGGDPTVLNNYRPISKLSVLAKVMETLVNEQLKEFLTINNILSNFQSGFRKKHSTSTAALKVVNDFIDSLDKKQHCAALFIDLSKAFDTVDHAILKQRLLIVGLSEHTVCWFDNYLSGRSQCVQADGLTSSPLSISKGVPQGSVLGPLLFILYINNLDQNVSNANFHFYADDTVIYCSASTPNQALCQLQLAFDTVQRTLFDLKLVLNDDKTKLMLFSNAKSKSRNLLPITTSQGSEIESVSQFKYLGILIDDSLSFKPHIQQLVKKLKLKLGFYFRNKSCFSFEAKRRLVAATFLSVLDYGDVIYMNASITSLKLLDTVYHGALRFITNFRALTHHCSLYDRVGWSALSTRRLNHWYIFIYKAILGLLPPYLQSYIEKKSTGRYCLHSEDLLLLSVPQVRTELGKGAFKYAAPCTWNQLQNVLNLKEPVSLVDFKLLLNNMEATQIGCRCYD</sequence>
<evidence type="ECO:0000259" key="2">
    <source>
        <dbReference type="PROSITE" id="PS50878"/>
    </source>
</evidence>
<dbReference type="Gene3D" id="3.60.10.10">
    <property type="entry name" value="Endonuclease/exonuclease/phosphatase"/>
    <property type="match status" value="1"/>
</dbReference>
<dbReference type="GO" id="GO:0003824">
    <property type="term" value="F:catalytic activity"/>
    <property type="evidence" value="ECO:0007669"/>
    <property type="project" value="InterPro"/>
</dbReference>
<dbReference type="SUPFAM" id="SSF56219">
    <property type="entry name" value="DNase I-like"/>
    <property type="match status" value="1"/>
</dbReference>
<dbReference type="Pfam" id="PF00078">
    <property type="entry name" value="RVT_1"/>
    <property type="match status" value="1"/>
</dbReference>
<reference evidence="3" key="1">
    <citation type="submission" date="2025-08" db="UniProtKB">
        <authorList>
            <consortium name="Ensembl"/>
        </authorList>
    </citation>
    <scope>IDENTIFICATION</scope>
</reference>
<dbReference type="SUPFAM" id="SSF56672">
    <property type="entry name" value="DNA/RNA polymerases"/>
    <property type="match status" value="1"/>
</dbReference>
<name>A0A8C1VFG3_CYPCA</name>
<accession>A0A8C1VFG3</accession>
<evidence type="ECO:0000256" key="1">
    <source>
        <dbReference type="SAM" id="SignalP"/>
    </source>
</evidence>
<dbReference type="InterPro" id="IPR000477">
    <property type="entry name" value="RT_dom"/>
</dbReference>
<dbReference type="PROSITE" id="PS50878">
    <property type="entry name" value="RT_POL"/>
    <property type="match status" value="1"/>
</dbReference>
<dbReference type="Pfam" id="PF14529">
    <property type="entry name" value="Exo_endo_phos_2"/>
    <property type="match status" value="1"/>
</dbReference>
<evidence type="ECO:0000313" key="3">
    <source>
        <dbReference type="Ensembl" id="ENSCCRP00015051054.1"/>
    </source>
</evidence>
<protein>
    <recommendedName>
        <fullName evidence="2">Reverse transcriptase domain-containing protein</fullName>
    </recommendedName>
</protein>
<dbReference type="PANTHER" id="PTHR33332">
    <property type="entry name" value="REVERSE TRANSCRIPTASE DOMAIN-CONTAINING PROTEIN"/>
    <property type="match status" value="1"/>
</dbReference>
<organism evidence="3 4">
    <name type="scientific">Cyprinus carpio</name>
    <name type="common">Common carp</name>
    <dbReference type="NCBI Taxonomy" id="7962"/>
    <lineage>
        <taxon>Eukaryota</taxon>
        <taxon>Metazoa</taxon>
        <taxon>Chordata</taxon>
        <taxon>Craniata</taxon>
        <taxon>Vertebrata</taxon>
        <taxon>Euteleostomi</taxon>
        <taxon>Actinopterygii</taxon>
        <taxon>Neopterygii</taxon>
        <taxon>Teleostei</taxon>
        <taxon>Ostariophysi</taxon>
        <taxon>Cypriniformes</taxon>
        <taxon>Cyprinidae</taxon>
        <taxon>Cyprininae</taxon>
        <taxon>Cyprinus</taxon>
    </lineage>
</organism>
<proteinExistence type="predicted"/>
<keyword evidence="1" id="KW-0732">Signal</keyword>
<dbReference type="AlphaFoldDB" id="A0A8C1VFG3"/>
<dbReference type="CDD" id="cd01650">
    <property type="entry name" value="RT_nLTR_like"/>
    <property type="match status" value="1"/>
</dbReference>